<dbReference type="InterPro" id="IPR046878">
    <property type="entry name" value="Big_14"/>
</dbReference>
<reference evidence="3 4" key="1">
    <citation type="submission" date="2015-09" db="EMBL/GenBank/DDBJ databases">
        <authorList>
            <consortium name="Pathogen Informatics"/>
        </authorList>
    </citation>
    <scope>NUCLEOTIDE SEQUENCE [LARGE SCALE GENOMIC DNA]</scope>
    <source>
        <strain evidence="3 4">2789STDY5834842</strain>
    </source>
</reference>
<dbReference type="Pfam" id="PF20251">
    <property type="entry name" value="Big_14"/>
    <property type="match status" value="1"/>
</dbReference>
<evidence type="ECO:0000259" key="2">
    <source>
        <dbReference type="Pfam" id="PF20251"/>
    </source>
</evidence>
<protein>
    <submittedName>
        <fullName evidence="3">Outer membrane protein TonB</fullName>
    </submittedName>
</protein>
<organism evidence="3 4">
    <name type="scientific">Phocaeicola vulgatus</name>
    <name type="common">Bacteroides vulgatus</name>
    <dbReference type="NCBI Taxonomy" id="821"/>
    <lineage>
        <taxon>Bacteria</taxon>
        <taxon>Pseudomonadati</taxon>
        <taxon>Bacteroidota</taxon>
        <taxon>Bacteroidia</taxon>
        <taxon>Bacteroidales</taxon>
        <taxon>Bacteroidaceae</taxon>
        <taxon>Phocaeicola</taxon>
    </lineage>
</organism>
<keyword evidence="1" id="KW-0732">Signal</keyword>
<proteinExistence type="predicted"/>
<evidence type="ECO:0000313" key="3">
    <source>
        <dbReference type="EMBL" id="CUN83437.1"/>
    </source>
</evidence>
<evidence type="ECO:0000256" key="1">
    <source>
        <dbReference type="SAM" id="SignalP"/>
    </source>
</evidence>
<gene>
    <name evidence="3" type="ORF">ERS852457_00881</name>
</gene>
<sequence length="350" mass="39996">MNRNRFLACFFLWGILVANGLLAGCMETHHQSNTSTDKNTHLASDDLIDISAEYDYYPLKTTKVVLQVTNHSKDICGGRQAYTLEYYDEDQNMWEALPVDTVPDTPLLIPSGYKGVCQLVPLDITGLKKRVGKYRIGKCFVNSVKKHYAFFELVDSKGVLELRRRIDDYNRKGANDKTDTVAQNILMTYTQGDTIFVMLMNNDLRFQEMFRRKVLSYSSVSHGAFRGDIPLIQATYSDTLQIRMRTEHQSYPVGTETVSVTLTNHSKRTLFFGEDYGVVRKEGNQWILLNGNNSWLDIGIGVPSGKDYHFDACLYPIFNENCPGIYKVFKEISFIGGQKKWLMSAEFEIK</sequence>
<feature type="signal peptide" evidence="1">
    <location>
        <begin position="1"/>
        <end position="23"/>
    </location>
</feature>
<feature type="chain" id="PRO_5008017404" evidence="1">
    <location>
        <begin position="24"/>
        <end position="350"/>
    </location>
</feature>
<dbReference type="AlphaFoldDB" id="A0A174A557"/>
<feature type="domain" description="Bacterial Ig-like" evidence="2">
    <location>
        <begin position="241"/>
        <end position="346"/>
    </location>
</feature>
<dbReference type="PROSITE" id="PS51257">
    <property type="entry name" value="PROKAR_LIPOPROTEIN"/>
    <property type="match status" value="1"/>
</dbReference>
<accession>A0A174A557</accession>
<dbReference type="RefSeq" id="WP_260303631.1">
    <property type="nucleotide sequence ID" value="NZ_CYZI01000003.1"/>
</dbReference>
<name>A0A174A557_PHOVU</name>
<dbReference type="Proteomes" id="UP000095333">
    <property type="component" value="Unassembled WGS sequence"/>
</dbReference>
<evidence type="ECO:0000313" key="4">
    <source>
        <dbReference type="Proteomes" id="UP000095333"/>
    </source>
</evidence>
<dbReference type="EMBL" id="CYZI01000003">
    <property type="protein sequence ID" value="CUN83437.1"/>
    <property type="molecule type" value="Genomic_DNA"/>
</dbReference>